<evidence type="ECO:0000313" key="2">
    <source>
        <dbReference type="Proteomes" id="UP000095284"/>
    </source>
</evidence>
<organism evidence="2 3">
    <name type="scientific">Bursaphelenchus xylophilus</name>
    <name type="common">Pinewood nematode worm</name>
    <name type="synonym">Aphelenchoides xylophilus</name>
    <dbReference type="NCBI Taxonomy" id="6326"/>
    <lineage>
        <taxon>Eukaryota</taxon>
        <taxon>Metazoa</taxon>
        <taxon>Ecdysozoa</taxon>
        <taxon>Nematoda</taxon>
        <taxon>Chromadorea</taxon>
        <taxon>Rhabditida</taxon>
        <taxon>Tylenchina</taxon>
        <taxon>Tylenchomorpha</taxon>
        <taxon>Aphelenchoidea</taxon>
        <taxon>Aphelenchoididae</taxon>
        <taxon>Bursaphelenchus</taxon>
    </lineage>
</organism>
<feature type="transmembrane region" description="Helical" evidence="1">
    <location>
        <begin position="35"/>
        <end position="52"/>
    </location>
</feature>
<name>A0A1I7RVR0_BURXY</name>
<keyword evidence="1" id="KW-1133">Transmembrane helix</keyword>
<sequence length="86" mass="10154">MEISMGKVDCPLSSWASIFLLDFPRPQKKYRMQNWVWISLLLAMIFSMVVCAQREEQHAANPLQRQNRAIITLGELLERTMWPEEM</sequence>
<reference evidence="3" key="1">
    <citation type="submission" date="2016-11" db="UniProtKB">
        <authorList>
            <consortium name="WormBaseParasite"/>
        </authorList>
    </citation>
    <scope>IDENTIFICATION</scope>
</reference>
<protein>
    <submittedName>
        <fullName evidence="3">Uncharacterized protein</fullName>
    </submittedName>
</protein>
<dbReference type="AlphaFoldDB" id="A0A1I7RVR0"/>
<evidence type="ECO:0000256" key="1">
    <source>
        <dbReference type="SAM" id="Phobius"/>
    </source>
</evidence>
<dbReference type="Proteomes" id="UP000095284">
    <property type="component" value="Unplaced"/>
</dbReference>
<proteinExistence type="predicted"/>
<accession>A0A1I7RVR0</accession>
<evidence type="ECO:0000313" key="3">
    <source>
        <dbReference type="WBParaSite" id="BXY_0482200.1"/>
    </source>
</evidence>
<dbReference type="WBParaSite" id="BXY_0482200.1">
    <property type="protein sequence ID" value="BXY_0482200.1"/>
    <property type="gene ID" value="BXY_0482200"/>
</dbReference>
<keyword evidence="1" id="KW-0812">Transmembrane</keyword>
<keyword evidence="1" id="KW-0472">Membrane</keyword>